<dbReference type="AlphaFoldDB" id="A0A1X7SYZ1"/>
<sequence length="107" mass="11852">GYVSDFQCTNGSVCAGGRVECNCTTSSGAIDWTISYRELGSSNQSWIHIPTVHLHAYLMSDEKHGYNFTKLNKSSILSFYLNASIVCRDGNEVVNETRNSSMIIFDS</sequence>
<protein>
    <submittedName>
        <fullName evidence="1">Uncharacterized protein</fullName>
    </submittedName>
</protein>
<evidence type="ECO:0000313" key="1">
    <source>
        <dbReference type="EnsemblMetazoa" id="Aqu2.1.07406_001"/>
    </source>
</evidence>
<name>A0A1X7SYZ1_AMPQE</name>
<accession>A0A1X7SYZ1</accession>
<dbReference type="EnsemblMetazoa" id="Aqu2.1.07406_001">
    <property type="protein sequence ID" value="Aqu2.1.07406_001"/>
    <property type="gene ID" value="Aqu2.1.07406"/>
</dbReference>
<organism evidence="1">
    <name type="scientific">Amphimedon queenslandica</name>
    <name type="common">Sponge</name>
    <dbReference type="NCBI Taxonomy" id="400682"/>
    <lineage>
        <taxon>Eukaryota</taxon>
        <taxon>Metazoa</taxon>
        <taxon>Porifera</taxon>
        <taxon>Demospongiae</taxon>
        <taxon>Heteroscleromorpha</taxon>
        <taxon>Haplosclerida</taxon>
        <taxon>Niphatidae</taxon>
        <taxon>Amphimedon</taxon>
    </lineage>
</organism>
<reference evidence="1" key="1">
    <citation type="submission" date="2017-05" db="UniProtKB">
        <authorList>
            <consortium name="EnsemblMetazoa"/>
        </authorList>
    </citation>
    <scope>IDENTIFICATION</scope>
</reference>
<proteinExistence type="predicted"/>
<dbReference type="InParanoid" id="A0A1X7SYZ1"/>